<dbReference type="GO" id="GO:0009653">
    <property type="term" value="P:anatomical structure morphogenesis"/>
    <property type="evidence" value="ECO:0007669"/>
    <property type="project" value="TreeGrafter"/>
</dbReference>
<reference evidence="4" key="1">
    <citation type="submission" date="2022-11" db="EMBL/GenBank/DDBJ databases">
        <authorList>
            <person name="Kikuchi T."/>
        </authorList>
    </citation>
    <scope>NUCLEOTIDE SEQUENCE</scope>
    <source>
        <strain evidence="4">PS1010</strain>
    </source>
</reference>
<dbReference type="InterPro" id="IPR001507">
    <property type="entry name" value="ZP_dom"/>
</dbReference>
<keyword evidence="5" id="KW-1185">Reference proteome</keyword>
<dbReference type="AlphaFoldDB" id="A0A9P1IS35"/>
<dbReference type="InterPro" id="IPR003609">
    <property type="entry name" value="Pan_app"/>
</dbReference>
<accession>A0A9P1IS35</accession>
<evidence type="ECO:0000259" key="2">
    <source>
        <dbReference type="PROSITE" id="PS50948"/>
    </source>
</evidence>
<dbReference type="PANTHER" id="PTHR47327">
    <property type="entry name" value="FI18240P1-RELATED"/>
    <property type="match status" value="1"/>
</dbReference>
<feature type="compositionally biased region" description="Low complexity" evidence="1">
    <location>
        <begin position="462"/>
        <end position="471"/>
    </location>
</feature>
<feature type="domain" description="Apple" evidence="2">
    <location>
        <begin position="84"/>
        <end position="163"/>
    </location>
</feature>
<protein>
    <recommendedName>
        <fullName evidence="6">Apple domain-containing protein</fullName>
    </recommendedName>
</protein>
<proteinExistence type="predicted"/>
<feature type="domain" description="Apple" evidence="2">
    <location>
        <begin position="170"/>
        <end position="247"/>
    </location>
</feature>
<dbReference type="EMBL" id="CANHGI010000004">
    <property type="protein sequence ID" value="CAI5449716.1"/>
    <property type="molecule type" value="Genomic_DNA"/>
</dbReference>
<feature type="domain" description="Apple" evidence="2">
    <location>
        <begin position="256"/>
        <end position="336"/>
    </location>
</feature>
<dbReference type="OrthoDB" id="6423981at2759"/>
<feature type="region of interest" description="Disordered" evidence="1">
    <location>
        <begin position="462"/>
        <end position="483"/>
    </location>
</feature>
<dbReference type="Proteomes" id="UP001152747">
    <property type="component" value="Unassembled WGS sequence"/>
</dbReference>
<evidence type="ECO:0000313" key="4">
    <source>
        <dbReference type="EMBL" id="CAI5449716.1"/>
    </source>
</evidence>
<feature type="domain" description="ZP" evidence="3">
    <location>
        <begin position="592"/>
        <end position="700"/>
    </location>
</feature>
<feature type="compositionally biased region" description="Low complexity" evidence="1">
    <location>
        <begin position="500"/>
        <end position="532"/>
    </location>
</feature>
<name>A0A9P1IS35_9PELO</name>
<comment type="caution">
    <text evidence="4">The sequence shown here is derived from an EMBL/GenBank/DDBJ whole genome shotgun (WGS) entry which is preliminary data.</text>
</comment>
<dbReference type="InterPro" id="IPR052774">
    <property type="entry name" value="Celegans_DevNeuronal_Protein"/>
</dbReference>
<dbReference type="SMART" id="SM00473">
    <property type="entry name" value="PAN_AP"/>
    <property type="match status" value="5"/>
</dbReference>
<dbReference type="Pfam" id="PF00024">
    <property type="entry name" value="PAN_1"/>
    <property type="match status" value="3"/>
</dbReference>
<dbReference type="PROSITE" id="PS51034">
    <property type="entry name" value="ZP_2"/>
    <property type="match status" value="1"/>
</dbReference>
<dbReference type="SUPFAM" id="SSF57414">
    <property type="entry name" value="Hairpin loop containing domain-like"/>
    <property type="match status" value="3"/>
</dbReference>
<organism evidence="4 5">
    <name type="scientific">Caenorhabditis angaria</name>
    <dbReference type="NCBI Taxonomy" id="860376"/>
    <lineage>
        <taxon>Eukaryota</taxon>
        <taxon>Metazoa</taxon>
        <taxon>Ecdysozoa</taxon>
        <taxon>Nematoda</taxon>
        <taxon>Chromadorea</taxon>
        <taxon>Rhabditida</taxon>
        <taxon>Rhabditina</taxon>
        <taxon>Rhabditomorpha</taxon>
        <taxon>Rhabditoidea</taxon>
        <taxon>Rhabditidae</taxon>
        <taxon>Peloderinae</taxon>
        <taxon>Caenorhabditis</taxon>
    </lineage>
</organism>
<dbReference type="Gene3D" id="3.50.4.10">
    <property type="entry name" value="Hepatocyte Growth Factor"/>
    <property type="match status" value="3"/>
</dbReference>
<feature type="region of interest" description="Disordered" evidence="1">
    <location>
        <begin position="500"/>
        <end position="549"/>
    </location>
</feature>
<evidence type="ECO:0000313" key="5">
    <source>
        <dbReference type="Proteomes" id="UP001152747"/>
    </source>
</evidence>
<dbReference type="PROSITE" id="PS50948">
    <property type="entry name" value="PAN"/>
    <property type="match status" value="3"/>
</dbReference>
<evidence type="ECO:0000256" key="1">
    <source>
        <dbReference type="SAM" id="MobiDB-lite"/>
    </source>
</evidence>
<dbReference type="PANTHER" id="PTHR47327:SF19">
    <property type="entry name" value="CUTICLIN-LIKE"/>
    <property type="match status" value="1"/>
</dbReference>
<sequence>MDGPAFVAKIDMVTCSSHCRANFDPASEEPFPCGGFNFRAGRNPVCEFFPATGAADKNATQSLKIEDAPTFYYEKTCLKIAKRCEESAYMFDVKKGYRIDEVPHKIINISTTIQECMEECGNLQDCQSFGFHREAMRCSFYKMTRRDAIIIKDPKMDYFENNCIHPSSRCPNGRIEFVVTRKADVPSFGLALGVKSIRSCMQSCINNGQFHCRSVQFDAVSNECFVSDETSDVAVPSSTLDIYEPFCVPRSEENTCNRPYSFEKSITSKMMNVTPIVELPNQSTEKCLQKCIDIDTCQSINYNVLTRVCTLLDKSKTEAASLIHPDENHDFYETTCPKTVTTTKKIHVASVASTVASTQQPVTTSTKTTIQEKLRKTTVDIANYRLFERNREILDEFVQEQFTNIVNVQECWKLCLHLNCSFISFSSTLNSCIVSNSTLEISEITRDSAIYDLYVHKDRVTTTPSTTTTTSEPLGAPKSPTSDDDNIFEFNELFDISEASTTTEAVETSISTTVTSTTSRPTTTSAPPSTSTAHQRSRAHALPNTETITEDKTLLPIDDLELGGLEDSQPMQLSEESGIAYVDPELVDVSAQCQSQGINITFDLRSLANYTGVVYASERFEQCRVFVKNASHFSIFIPRPKHNSWCNAVELNNEMSTIVILSNDRILPHDVTTKDDLFYQVACQYNEKDEARVNQGIVVG</sequence>
<dbReference type="CDD" id="cd01099">
    <property type="entry name" value="PAN_AP_HGF"/>
    <property type="match status" value="1"/>
</dbReference>
<gene>
    <name evidence="4" type="ORF">CAMP_LOCUS12353</name>
</gene>
<evidence type="ECO:0008006" key="6">
    <source>
        <dbReference type="Google" id="ProtNLM"/>
    </source>
</evidence>
<evidence type="ECO:0000259" key="3">
    <source>
        <dbReference type="PROSITE" id="PS51034"/>
    </source>
</evidence>